<accession>A0A6P9B7K9</accession>
<dbReference type="InterPro" id="IPR051242">
    <property type="entry name" value="WD-EF-hand_domain"/>
</dbReference>
<dbReference type="InParanoid" id="A0A6P9B7K9"/>
<feature type="repeat" description="WD" evidence="3">
    <location>
        <begin position="500"/>
        <end position="540"/>
    </location>
</feature>
<dbReference type="PRINTS" id="PR00320">
    <property type="entry name" value="GPROTEINBRPT"/>
</dbReference>
<dbReference type="InterPro" id="IPR020472">
    <property type="entry name" value="WD40_PAC1"/>
</dbReference>
<dbReference type="Gene3D" id="1.10.238.10">
    <property type="entry name" value="EF-hand"/>
    <property type="match status" value="1"/>
</dbReference>
<keyword evidence="2" id="KW-0677">Repeat</keyword>
<dbReference type="Gene3D" id="2.130.10.10">
    <property type="entry name" value="YVTN repeat-like/Quinoprotein amine dehydrogenase"/>
    <property type="match status" value="3"/>
</dbReference>
<feature type="repeat" description="WD" evidence="3">
    <location>
        <begin position="731"/>
        <end position="771"/>
    </location>
</feature>
<dbReference type="PROSITE" id="PS50082">
    <property type="entry name" value="WD_REPEATS_2"/>
    <property type="match status" value="6"/>
</dbReference>
<dbReference type="InterPro" id="IPR011047">
    <property type="entry name" value="Quinoprotein_ADH-like_sf"/>
</dbReference>
<dbReference type="SUPFAM" id="SSF47473">
    <property type="entry name" value="EF-hand"/>
    <property type="match status" value="1"/>
</dbReference>
<dbReference type="PANTHER" id="PTHR44324:SF4">
    <property type="entry name" value="WD40 REPEAT DOMAIN 95"/>
    <property type="match status" value="1"/>
</dbReference>
<dbReference type="GeneID" id="117661834"/>
<dbReference type="SUPFAM" id="SSF50998">
    <property type="entry name" value="Quinoprotein alcohol dehydrogenase-like"/>
    <property type="match status" value="1"/>
</dbReference>
<sequence>MPLRKKVRPSSASGKLETSTLTSILNELTEPTLTKDSLFGRAQTSFAGPRLQTASPVSIGSFSEDQKNIPRPPEWLVRELLKRQQRSHSIGLMENISESESIHHRADSSRSHWKGKIEQQITLDQLQKLYTAFQGLETSGHKSVDVESFKHILKTCVGPHNATDEEVEKLFMKIDYLATGNIQWHDFCTYLQIEYAELDSSSMRLKEVAFSLPATMQEIPHGEPVLRICSLVDSTLITAQEDGQISFWSPEFKLKRSKMVFEKIHRKSKWLMDFTVMTPYNKLILGTGDRELQFYESSNFEPYLQISGLEAIPLNLDYCYTDHDECMILYGDDQGCVNILQLYSVGETLRTWKKLPKVENLPNIRLESAIFSPNVTYIRWKVHGDWVTQLNYYDSIKAIISASSHEPTALVIGCIMGATNVEQQMREIKENKKDSKMKKSQEMLGTPSQRAEGDQIIFRVHKGVKTFAVSKKNNAIVTGGMDRIIRIWNPYMPGRPTGMLKSHMAPIFYVYVSEEDKIFSISTDNTVKIWDMEDQTCLFTACSKNNGIKGEITTCHYISGTRSLCVATDTLAILHLRLRRSAPDLYIVTSHKKPVLCCKFNKVFRHVVSCSEDSVVKVWDFESGKPVFEFGNAHGDSAITCLTFDFSGRRLITGGKDGCLKIWNYNNGQCLHTLKKEDRYDEVRDCAYAEINKNEYIIGVGWDRRINLFYDSTDDFYHIKKPQPHWQDDINWGHKEDILCVAQCPPNLLATSSYDGEIIVWNMVSGHIDHRFYIPMTTAASVHSQIDVTRIIFLKTRAVKFDSTTASLVSNGPQGFLHFWSLFSEDPLIASFQPSRGKSLISSIAMTADDSYMYAADEDGYVYVHDIQNYALQDTKEETPKYVNHWRAHLGLVLTLEVIDEDNILLSCSIDCTIRLWSLNGEYIGTFGQEEPWEIFNTSSWKHPMVPYEILIDPQSMPIHPMLEDTSSDMQIISQDENKNPSKKATCNPHSSQVTVTDEDIEEEINKRLYSQASSRRMKYERSKLSNRWIKHRGPSIYHAIDYYEIDNLPGNCEKPDLSVLGVDIFSANYQGATEQ</sequence>
<keyword evidence="5" id="KW-1185">Reference proteome</keyword>
<evidence type="ECO:0000256" key="4">
    <source>
        <dbReference type="SAM" id="MobiDB-lite"/>
    </source>
</evidence>
<reference evidence="6" key="1">
    <citation type="submission" date="2025-08" db="UniProtKB">
        <authorList>
            <consortium name="RefSeq"/>
        </authorList>
    </citation>
    <scope>IDENTIFICATION</scope>
    <source>
        <tissue evidence="6">Blood</tissue>
    </source>
</reference>
<dbReference type="KEGG" id="pgut:117661834"/>
<dbReference type="PROSITE" id="PS00678">
    <property type="entry name" value="WD_REPEATS_1"/>
    <property type="match status" value="3"/>
</dbReference>
<evidence type="ECO:0000313" key="6">
    <source>
        <dbReference type="RefSeq" id="XP_034266908.1"/>
    </source>
</evidence>
<dbReference type="InterPro" id="IPR011992">
    <property type="entry name" value="EF-hand-dom_pair"/>
</dbReference>
<protein>
    <submittedName>
        <fullName evidence="6">WD repeat-containing protein 64-like isoform X1</fullName>
    </submittedName>
</protein>
<feature type="region of interest" description="Disordered" evidence="4">
    <location>
        <begin position="976"/>
        <end position="997"/>
    </location>
</feature>
<dbReference type="InterPro" id="IPR015943">
    <property type="entry name" value="WD40/YVTN_repeat-like_dom_sf"/>
</dbReference>
<dbReference type="RefSeq" id="XP_034266908.1">
    <property type="nucleotide sequence ID" value="XM_034411017.2"/>
</dbReference>
<dbReference type="OMA" id="INIREPN"/>
<feature type="repeat" description="WD" evidence="3">
    <location>
        <begin position="886"/>
        <end position="920"/>
    </location>
</feature>
<name>A0A6P9B7K9_PANGU</name>
<gene>
    <name evidence="6" type="primary">LOC117661834</name>
</gene>
<dbReference type="InterPro" id="IPR019775">
    <property type="entry name" value="WD40_repeat_CS"/>
</dbReference>
<evidence type="ECO:0000256" key="1">
    <source>
        <dbReference type="ARBA" id="ARBA00022574"/>
    </source>
</evidence>
<keyword evidence="1 3" id="KW-0853">WD repeat</keyword>
<dbReference type="AlphaFoldDB" id="A0A6P9B7K9"/>
<feature type="compositionally biased region" description="Polar residues" evidence="4">
    <location>
        <begin position="983"/>
        <end position="996"/>
    </location>
</feature>
<organism evidence="5 6">
    <name type="scientific">Pantherophis guttatus</name>
    <name type="common">Corn snake</name>
    <name type="synonym">Elaphe guttata</name>
    <dbReference type="NCBI Taxonomy" id="94885"/>
    <lineage>
        <taxon>Eukaryota</taxon>
        <taxon>Metazoa</taxon>
        <taxon>Chordata</taxon>
        <taxon>Craniata</taxon>
        <taxon>Vertebrata</taxon>
        <taxon>Euteleostomi</taxon>
        <taxon>Lepidosauria</taxon>
        <taxon>Squamata</taxon>
        <taxon>Bifurcata</taxon>
        <taxon>Unidentata</taxon>
        <taxon>Episquamata</taxon>
        <taxon>Toxicofera</taxon>
        <taxon>Serpentes</taxon>
        <taxon>Colubroidea</taxon>
        <taxon>Colubridae</taxon>
        <taxon>Colubrinae</taxon>
        <taxon>Pantherophis</taxon>
    </lineage>
</organism>
<dbReference type="SUPFAM" id="SSF50978">
    <property type="entry name" value="WD40 repeat-like"/>
    <property type="match status" value="1"/>
</dbReference>
<dbReference type="CDD" id="cd00200">
    <property type="entry name" value="WD40"/>
    <property type="match status" value="1"/>
</dbReference>
<evidence type="ECO:0000256" key="2">
    <source>
        <dbReference type="ARBA" id="ARBA00022737"/>
    </source>
</evidence>
<evidence type="ECO:0000256" key="3">
    <source>
        <dbReference type="PROSITE-ProRule" id="PRU00221"/>
    </source>
</evidence>
<evidence type="ECO:0000313" key="5">
    <source>
        <dbReference type="Proteomes" id="UP001652622"/>
    </source>
</evidence>
<dbReference type="Pfam" id="PF00400">
    <property type="entry name" value="WD40"/>
    <property type="match status" value="5"/>
</dbReference>
<dbReference type="SMART" id="SM00320">
    <property type="entry name" value="WD40"/>
    <property type="match status" value="9"/>
</dbReference>
<feature type="repeat" description="WD" evidence="3">
    <location>
        <begin position="588"/>
        <end position="629"/>
    </location>
</feature>
<feature type="repeat" description="WD" evidence="3">
    <location>
        <begin position="464"/>
        <end position="489"/>
    </location>
</feature>
<dbReference type="Proteomes" id="UP001652622">
    <property type="component" value="Unplaced"/>
</dbReference>
<dbReference type="PANTHER" id="PTHR44324">
    <property type="entry name" value="WD40 REPEAT DOMAIN 95"/>
    <property type="match status" value="1"/>
</dbReference>
<dbReference type="PROSITE" id="PS50294">
    <property type="entry name" value="WD_REPEATS_REGION"/>
    <property type="match status" value="2"/>
</dbReference>
<dbReference type="InterPro" id="IPR036322">
    <property type="entry name" value="WD40_repeat_dom_sf"/>
</dbReference>
<dbReference type="InterPro" id="IPR001680">
    <property type="entry name" value="WD40_rpt"/>
</dbReference>
<proteinExistence type="predicted"/>
<feature type="repeat" description="WD" evidence="3">
    <location>
        <begin position="632"/>
        <end position="673"/>
    </location>
</feature>